<dbReference type="Gene3D" id="3.80.10.10">
    <property type="entry name" value="Ribonuclease Inhibitor"/>
    <property type="match status" value="1"/>
</dbReference>
<accession>A0A0C9M5K2</accession>
<dbReference type="EMBL" id="DF836300">
    <property type="protein sequence ID" value="GAN01759.1"/>
    <property type="molecule type" value="Genomic_DNA"/>
</dbReference>
<keyword evidence="2" id="KW-1185">Reference proteome</keyword>
<evidence type="ECO:0000313" key="2">
    <source>
        <dbReference type="Proteomes" id="UP000053815"/>
    </source>
</evidence>
<dbReference type="InterPro" id="IPR032675">
    <property type="entry name" value="LRR_dom_sf"/>
</dbReference>
<reference evidence="1" key="1">
    <citation type="submission" date="2014-09" db="EMBL/GenBank/DDBJ databases">
        <title>Draft genome sequence of an oleaginous Mucoromycotina fungus Mucor ambiguus NBRC6742.</title>
        <authorList>
            <person name="Takeda I."/>
            <person name="Yamane N."/>
            <person name="Morita T."/>
            <person name="Tamano K."/>
            <person name="Machida M."/>
            <person name="Baker S."/>
            <person name="Koike H."/>
        </authorList>
    </citation>
    <scope>NUCLEOTIDE SEQUENCE</scope>
    <source>
        <strain evidence="1">NBRC 6742</strain>
    </source>
</reference>
<gene>
    <name evidence="1" type="ORF">MAM1_0011d01194</name>
</gene>
<dbReference type="OrthoDB" id="2264027at2759"/>
<evidence type="ECO:0008006" key="3">
    <source>
        <dbReference type="Google" id="ProtNLM"/>
    </source>
</evidence>
<name>A0A0C9M5K2_9FUNG</name>
<sequence length="390" mass="44630">MVLPSLYSRLELGYYVYIRQLQHGVKTNIFLKDTVASYTKRLELRSSRNGNSWRIDDLIQILGTLSRVETLSFIDFHALSTETIICVIALLPNLRHVELRYCHIVSTPLVQHRFVSNNASTKSNPSPAINKLSFIWTDFTEKAITSCLLPHITHLELGSNRNKYEAVNGLVVNSLAQHCPNITHLTIALPQIEEPIICDTIAHYGLQLQQLSIKCVGHRTLLAISARALNLQKLALRVTSESQEEEDDISPYMIRIVTACRYLESFEIASTQLDQDVPNEIWEAIIACGELDATNASQKRQLRAQYALMVRQKNQVAKNDPKSGMASRQRLALGRNSVWFDTVSEEVLEQRYHYNNSIRGRYQHQRNNFEQLQLIRSELVRVALRWPNLP</sequence>
<protein>
    <recommendedName>
        <fullName evidence="3">F-box domain-containing protein</fullName>
    </recommendedName>
</protein>
<proteinExistence type="predicted"/>
<evidence type="ECO:0000313" key="1">
    <source>
        <dbReference type="EMBL" id="GAN01759.1"/>
    </source>
</evidence>
<dbReference type="Proteomes" id="UP000053815">
    <property type="component" value="Unassembled WGS sequence"/>
</dbReference>
<organism evidence="1">
    <name type="scientific">Mucor ambiguus</name>
    <dbReference type="NCBI Taxonomy" id="91626"/>
    <lineage>
        <taxon>Eukaryota</taxon>
        <taxon>Fungi</taxon>
        <taxon>Fungi incertae sedis</taxon>
        <taxon>Mucoromycota</taxon>
        <taxon>Mucoromycotina</taxon>
        <taxon>Mucoromycetes</taxon>
        <taxon>Mucorales</taxon>
        <taxon>Mucorineae</taxon>
        <taxon>Mucoraceae</taxon>
        <taxon>Mucor</taxon>
    </lineage>
</organism>
<dbReference type="AlphaFoldDB" id="A0A0C9M5K2"/>
<dbReference type="SUPFAM" id="SSF52047">
    <property type="entry name" value="RNI-like"/>
    <property type="match status" value="1"/>
</dbReference>